<dbReference type="Gene3D" id="3.40.50.11350">
    <property type="match status" value="1"/>
</dbReference>
<comment type="subcellular location">
    <subcellularLocation>
        <location evidence="1">Endoplasmic reticulum</location>
    </subcellularLocation>
    <subcellularLocation>
        <location evidence="2">Golgi apparatus</location>
    </subcellularLocation>
</comment>
<keyword evidence="9" id="KW-0333">Golgi apparatus</keyword>
<evidence type="ECO:0000256" key="16">
    <source>
        <dbReference type="ARBA" id="ARBA00033083"/>
    </source>
</evidence>
<proteinExistence type="inferred from homology"/>
<sequence length="497" mass="58112">MKLPWVATSRTGCTTNSYILLASWLLLLLLVLLPRADCARAVQLTNVARQEDVCDWRDLFLLAFHCDQRPVDPVLYLLYDVNPSEGFNLRRDVYIRMAVLVKYLRTQPGYRRTRLVLPPWSNLVHWRSHTIDQSQLMWSQFFDLPSLKLFTDVLDMDEFFEAYRRDGARSHGVSNSTADGMVEIDEVYKLRHFDNMFEQDGAFVDKFEEHVCPKSEAAAWHFFGYGNFTARDVTCLHFQGSALLLHRLLRAKRQRSLGVARRAAHTVLVLNAEIVLHDLWGNVDYWEARRSMRFARHLVEVADRFRLSQLNSTDVHEGTVRPARWTDEHERGSDTQDERGWRREAQGGRYLCAHLRRADFLYGRDRTTPTVQSAALQIRAKLLELGLHTVFVASDCSRTEFYNLRNYLKRFRVVRFEPESYEQRTVLKDGGIAIIDQIVCSHAYYFVGTYESTFTYRIYEEREILGFPTERTFNTLCKSEKDVEEGCEQNAVWPIVY</sequence>
<comment type="pathway">
    <text evidence="3">Protein modification; protein glycosylation.</text>
</comment>
<dbReference type="GO" id="GO:0006004">
    <property type="term" value="P:fucose metabolic process"/>
    <property type="evidence" value="ECO:0007669"/>
    <property type="project" value="UniProtKB-KW"/>
</dbReference>
<dbReference type="Gene3D" id="3.40.50.11340">
    <property type="match status" value="1"/>
</dbReference>
<dbReference type="Pfam" id="PF10250">
    <property type="entry name" value="O-FucT"/>
    <property type="match status" value="1"/>
</dbReference>
<evidence type="ECO:0000256" key="9">
    <source>
        <dbReference type="ARBA" id="ARBA00023034"/>
    </source>
</evidence>
<reference evidence="20" key="1">
    <citation type="submission" date="2018-01" db="EMBL/GenBank/DDBJ databases">
        <title>An insight into the sialome of Amazonian anophelines.</title>
        <authorList>
            <person name="Ribeiro J.M."/>
            <person name="Scarpassa V."/>
            <person name="Calvo E."/>
        </authorList>
    </citation>
    <scope>NUCLEOTIDE SEQUENCE</scope>
    <source>
        <tissue evidence="20">Salivary glands</tissue>
    </source>
</reference>
<dbReference type="GO" id="GO:0005783">
    <property type="term" value="C:endoplasmic reticulum"/>
    <property type="evidence" value="ECO:0007669"/>
    <property type="project" value="UniProtKB-SubCell"/>
</dbReference>
<dbReference type="InterPro" id="IPR019378">
    <property type="entry name" value="GDP-Fuc_O-FucTrfase"/>
</dbReference>
<keyword evidence="7 19" id="KW-0732">Signal</keyword>
<comment type="catalytic activity">
    <reaction evidence="17">
        <text>L-threonyl-[protein] + GDP-beta-L-fucose = 3-O-(alpha-L-fucosyl)-L-threonyl-[protein] + GDP + H(+)</text>
        <dbReference type="Rhea" id="RHEA:70491"/>
        <dbReference type="Rhea" id="RHEA-COMP:11060"/>
        <dbReference type="Rhea" id="RHEA-COMP:17915"/>
        <dbReference type="ChEBI" id="CHEBI:15378"/>
        <dbReference type="ChEBI" id="CHEBI:30013"/>
        <dbReference type="ChEBI" id="CHEBI:57273"/>
        <dbReference type="ChEBI" id="CHEBI:58189"/>
        <dbReference type="ChEBI" id="CHEBI:189631"/>
        <dbReference type="EC" id="2.4.1.221"/>
    </reaction>
    <physiologicalReaction direction="left-to-right" evidence="17">
        <dbReference type="Rhea" id="RHEA:70492"/>
    </physiologicalReaction>
</comment>
<dbReference type="EMBL" id="GGFJ01004653">
    <property type="protein sequence ID" value="MBW53794.1"/>
    <property type="molecule type" value="Transcribed_RNA"/>
</dbReference>
<keyword evidence="12" id="KW-0294">Fucose metabolism</keyword>
<feature type="chain" id="PRO_5014818043" description="GDP-fucose protein O-fucosyltransferase 2" evidence="19">
    <location>
        <begin position="39"/>
        <end position="497"/>
    </location>
</feature>
<keyword evidence="10" id="KW-1015">Disulfide bond</keyword>
<evidence type="ECO:0000256" key="17">
    <source>
        <dbReference type="ARBA" id="ARBA00047273"/>
    </source>
</evidence>
<evidence type="ECO:0000256" key="10">
    <source>
        <dbReference type="ARBA" id="ARBA00023157"/>
    </source>
</evidence>
<dbReference type="GO" id="GO:0046922">
    <property type="term" value="F:peptide-O-fucosyltransferase activity"/>
    <property type="evidence" value="ECO:0007669"/>
    <property type="project" value="UniProtKB-EC"/>
</dbReference>
<evidence type="ECO:0000256" key="5">
    <source>
        <dbReference type="ARBA" id="ARBA00022676"/>
    </source>
</evidence>
<comment type="similarity">
    <text evidence="14">Belongs to the glycosyltransferase 68 family.</text>
</comment>
<organism evidence="20">
    <name type="scientific">Anopheles marajoara</name>
    <dbReference type="NCBI Taxonomy" id="58244"/>
    <lineage>
        <taxon>Eukaryota</taxon>
        <taxon>Metazoa</taxon>
        <taxon>Ecdysozoa</taxon>
        <taxon>Arthropoda</taxon>
        <taxon>Hexapoda</taxon>
        <taxon>Insecta</taxon>
        <taxon>Pterygota</taxon>
        <taxon>Neoptera</taxon>
        <taxon>Endopterygota</taxon>
        <taxon>Diptera</taxon>
        <taxon>Nematocera</taxon>
        <taxon>Culicoidea</taxon>
        <taxon>Culicidae</taxon>
        <taxon>Anophelinae</taxon>
        <taxon>Anopheles</taxon>
    </lineage>
</organism>
<keyword evidence="13" id="KW-0119">Carbohydrate metabolism</keyword>
<evidence type="ECO:0000313" key="20">
    <source>
        <dbReference type="EMBL" id="MBW53794.1"/>
    </source>
</evidence>
<evidence type="ECO:0000256" key="15">
    <source>
        <dbReference type="ARBA" id="ARBA00026232"/>
    </source>
</evidence>
<keyword evidence="8" id="KW-0256">Endoplasmic reticulum</keyword>
<keyword evidence="5 20" id="KW-0328">Glycosyltransferase</keyword>
<dbReference type="PANTHER" id="PTHR13398">
    <property type="entry name" value="GDP-FUCOSE PROTEIN O-FUCOSYLTRANSFERASE 2"/>
    <property type="match status" value="1"/>
</dbReference>
<dbReference type="PANTHER" id="PTHR13398:SF0">
    <property type="entry name" value="GDP-FUCOSE PROTEIN O-FUCOSYLTRANSFERASE 2"/>
    <property type="match status" value="1"/>
</dbReference>
<evidence type="ECO:0000256" key="7">
    <source>
        <dbReference type="ARBA" id="ARBA00022729"/>
    </source>
</evidence>
<dbReference type="AlphaFoldDB" id="A0A2M4BLB2"/>
<keyword evidence="6 20" id="KW-0808">Transferase</keyword>
<feature type="signal peptide" evidence="19">
    <location>
        <begin position="1"/>
        <end position="38"/>
    </location>
</feature>
<name>A0A2M4BLB2_9DIPT</name>
<evidence type="ECO:0000256" key="2">
    <source>
        <dbReference type="ARBA" id="ARBA00004555"/>
    </source>
</evidence>
<evidence type="ECO:0000256" key="4">
    <source>
        <dbReference type="ARBA" id="ARBA00012196"/>
    </source>
</evidence>
<evidence type="ECO:0000256" key="1">
    <source>
        <dbReference type="ARBA" id="ARBA00004240"/>
    </source>
</evidence>
<evidence type="ECO:0000256" key="12">
    <source>
        <dbReference type="ARBA" id="ARBA00023253"/>
    </source>
</evidence>
<evidence type="ECO:0000256" key="11">
    <source>
        <dbReference type="ARBA" id="ARBA00023180"/>
    </source>
</evidence>
<accession>A0A2M4BLB2</accession>
<evidence type="ECO:0000256" key="8">
    <source>
        <dbReference type="ARBA" id="ARBA00022824"/>
    </source>
</evidence>
<evidence type="ECO:0000256" key="3">
    <source>
        <dbReference type="ARBA" id="ARBA00004922"/>
    </source>
</evidence>
<dbReference type="FunFam" id="3.40.50.11350:FF:000002">
    <property type="entry name" value="GDP-fucose protein O-fucosyltransferase 2"/>
    <property type="match status" value="1"/>
</dbReference>
<dbReference type="GO" id="GO:0005794">
    <property type="term" value="C:Golgi apparatus"/>
    <property type="evidence" value="ECO:0007669"/>
    <property type="project" value="UniProtKB-SubCell"/>
</dbReference>
<dbReference type="EC" id="2.4.1.221" evidence="4"/>
<keyword evidence="11" id="KW-0325">Glycoprotein</keyword>
<protein>
    <recommendedName>
        <fullName evidence="15">GDP-fucose protein O-fucosyltransferase 2</fullName>
        <ecNumber evidence="4">2.4.1.221</ecNumber>
    </recommendedName>
    <alternativeName>
        <fullName evidence="16">Peptide-O-fucosyltransferase 2</fullName>
    </alternativeName>
</protein>
<evidence type="ECO:0000256" key="13">
    <source>
        <dbReference type="ARBA" id="ARBA00023277"/>
    </source>
</evidence>
<evidence type="ECO:0000256" key="18">
    <source>
        <dbReference type="ARBA" id="ARBA00048647"/>
    </source>
</evidence>
<dbReference type="InterPro" id="IPR045130">
    <property type="entry name" value="OFUT2-like"/>
</dbReference>
<evidence type="ECO:0000256" key="6">
    <source>
        <dbReference type="ARBA" id="ARBA00022679"/>
    </source>
</evidence>
<evidence type="ECO:0000256" key="19">
    <source>
        <dbReference type="SAM" id="SignalP"/>
    </source>
</evidence>
<dbReference type="CDD" id="cd11298">
    <property type="entry name" value="O-FucT-2"/>
    <property type="match status" value="1"/>
</dbReference>
<evidence type="ECO:0000256" key="14">
    <source>
        <dbReference type="ARBA" id="ARBA00025803"/>
    </source>
</evidence>
<comment type="catalytic activity">
    <reaction evidence="18">
        <text>L-seryl-[protein] + GDP-beta-L-fucose = 3-O-(alpha-L-fucosyl)-L-seryl-[protein] + GDP + H(+)</text>
        <dbReference type="Rhea" id="RHEA:63644"/>
        <dbReference type="Rhea" id="RHEA-COMP:9863"/>
        <dbReference type="Rhea" id="RHEA-COMP:17914"/>
        <dbReference type="ChEBI" id="CHEBI:15378"/>
        <dbReference type="ChEBI" id="CHEBI:29999"/>
        <dbReference type="ChEBI" id="CHEBI:57273"/>
        <dbReference type="ChEBI" id="CHEBI:58189"/>
        <dbReference type="ChEBI" id="CHEBI:189632"/>
        <dbReference type="EC" id="2.4.1.221"/>
    </reaction>
    <physiologicalReaction direction="left-to-right" evidence="18">
        <dbReference type="Rhea" id="RHEA:63645"/>
    </physiologicalReaction>
</comment>